<evidence type="ECO:0000256" key="3">
    <source>
        <dbReference type="ARBA" id="ARBA00023163"/>
    </source>
</evidence>
<sequence>MRPVPASAPSSPPRRRRPRGPGRPLATTKAEIEEVALGLFETRGFAATTVDDITTPLGIGRTTLFRYFPTKSAVIWHDYVERVDRLGALLQAVPPEADLLAGVVGAILASSDYTEADRALLRRRDALIADTPQLFSENAATIVRWAEAVAAHIRERAPRGPIADAVAYAYLGAAGGAVRLWADNAATRLDDVLPPSLDVVTHAMRHLLTDAAPPVQPCVP</sequence>
<protein>
    <submittedName>
        <fullName evidence="7">TetR family transcriptional regulator</fullName>
    </submittedName>
</protein>
<feature type="region of interest" description="Disordered" evidence="5">
    <location>
        <begin position="1"/>
        <end position="25"/>
    </location>
</feature>
<evidence type="ECO:0000259" key="6">
    <source>
        <dbReference type="PROSITE" id="PS50977"/>
    </source>
</evidence>
<dbReference type="RefSeq" id="WP_055628904.1">
    <property type="nucleotide sequence ID" value="NZ_JBHSPC010000107.1"/>
</dbReference>
<dbReference type="Proteomes" id="UP001596183">
    <property type="component" value="Unassembled WGS sequence"/>
</dbReference>
<keyword evidence="3" id="KW-0804">Transcription</keyword>
<dbReference type="InterPro" id="IPR023772">
    <property type="entry name" value="DNA-bd_HTH_TetR-type_CS"/>
</dbReference>
<evidence type="ECO:0000256" key="5">
    <source>
        <dbReference type="SAM" id="MobiDB-lite"/>
    </source>
</evidence>
<evidence type="ECO:0000313" key="7">
    <source>
        <dbReference type="EMBL" id="MFC5674298.1"/>
    </source>
</evidence>
<organism evidence="7 8">
    <name type="scientific">Streptomyces incanus</name>
    <dbReference type="NCBI Taxonomy" id="887453"/>
    <lineage>
        <taxon>Bacteria</taxon>
        <taxon>Bacillati</taxon>
        <taxon>Actinomycetota</taxon>
        <taxon>Actinomycetes</taxon>
        <taxon>Kitasatosporales</taxon>
        <taxon>Streptomycetaceae</taxon>
        <taxon>Streptomyces</taxon>
    </lineage>
</organism>
<dbReference type="Gene3D" id="1.10.10.60">
    <property type="entry name" value="Homeodomain-like"/>
    <property type="match status" value="1"/>
</dbReference>
<evidence type="ECO:0000256" key="2">
    <source>
        <dbReference type="ARBA" id="ARBA00023125"/>
    </source>
</evidence>
<dbReference type="PROSITE" id="PS01081">
    <property type="entry name" value="HTH_TETR_1"/>
    <property type="match status" value="1"/>
</dbReference>
<keyword evidence="2 4" id="KW-0238">DNA-binding</keyword>
<feature type="DNA-binding region" description="H-T-H motif" evidence="4">
    <location>
        <begin position="49"/>
        <end position="68"/>
    </location>
</feature>
<dbReference type="SUPFAM" id="SSF46689">
    <property type="entry name" value="Homeodomain-like"/>
    <property type="match status" value="1"/>
</dbReference>
<accession>A0ABW0XWK0</accession>
<dbReference type="InterPro" id="IPR041347">
    <property type="entry name" value="MftR_C"/>
</dbReference>
<keyword evidence="1" id="KW-0805">Transcription regulation</keyword>
<dbReference type="InterPro" id="IPR001647">
    <property type="entry name" value="HTH_TetR"/>
</dbReference>
<dbReference type="PANTHER" id="PTHR30055">
    <property type="entry name" value="HTH-TYPE TRANSCRIPTIONAL REGULATOR RUTR"/>
    <property type="match status" value="1"/>
</dbReference>
<dbReference type="EMBL" id="JBHSPC010000107">
    <property type="protein sequence ID" value="MFC5674298.1"/>
    <property type="molecule type" value="Genomic_DNA"/>
</dbReference>
<dbReference type="Gene3D" id="1.10.357.10">
    <property type="entry name" value="Tetracycline Repressor, domain 2"/>
    <property type="match status" value="1"/>
</dbReference>
<dbReference type="InterPro" id="IPR009057">
    <property type="entry name" value="Homeodomain-like_sf"/>
</dbReference>
<feature type="domain" description="HTH tetR-type" evidence="6">
    <location>
        <begin position="26"/>
        <end position="86"/>
    </location>
</feature>
<dbReference type="InterPro" id="IPR050109">
    <property type="entry name" value="HTH-type_TetR-like_transc_reg"/>
</dbReference>
<evidence type="ECO:0000313" key="8">
    <source>
        <dbReference type="Proteomes" id="UP001596183"/>
    </source>
</evidence>
<dbReference type="Pfam" id="PF00440">
    <property type="entry name" value="TetR_N"/>
    <property type="match status" value="1"/>
</dbReference>
<comment type="caution">
    <text evidence="7">The sequence shown here is derived from an EMBL/GenBank/DDBJ whole genome shotgun (WGS) entry which is preliminary data.</text>
</comment>
<dbReference type="Pfam" id="PF17754">
    <property type="entry name" value="TetR_C_14"/>
    <property type="match status" value="1"/>
</dbReference>
<reference evidence="8" key="1">
    <citation type="journal article" date="2019" name="Int. J. Syst. Evol. Microbiol.">
        <title>The Global Catalogue of Microorganisms (GCM) 10K type strain sequencing project: providing services to taxonomists for standard genome sequencing and annotation.</title>
        <authorList>
            <consortium name="The Broad Institute Genomics Platform"/>
            <consortium name="The Broad Institute Genome Sequencing Center for Infectious Disease"/>
            <person name="Wu L."/>
            <person name="Ma J."/>
        </authorList>
    </citation>
    <scope>NUCLEOTIDE SEQUENCE [LARGE SCALE GENOMIC DNA]</scope>
    <source>
        <strain evidence="8">JCM 13852</strain>
    </source>
</reference>
<dbReference type="PANTHER" id="PTHR30055:SF234">
    <property type="entry name" value="HTH-TYPE TRANSCRIPTIONAL REGULATOR BETI"/>
    <property type="match status" value="1"/>
</dbReference>
<evidence type="ECO:0000256" key="4">
    <source>
        <dbReference type="PROSITE-ProRule" id="PRU00335"/>
    </source>
</evidence>
<keyword evidence="8" id="KW-1185">Reference proteome</keyword>
<name>A0ABW0XWK0_9ACTN</name>
<dbReference type="PROSITE" id="PS50977">
    <property type="entry name" value="HTH_TETR_2"/>
    <property type="match status" value="1"/>
</dbReference>
<gene>
    <name evidence="7" type="ORF">ACFP2V_30760</name>
</gene>
<evidence type="ECO:0000256" key="1">
    <source>
        <dbReference type="ARBA" id="ARBA00023015"/>
    </source>
</evidence>
<proteinExistence type="predicted"/>